<organism evidence="1">
    <name type="scientific">marine metagenome</name>
    <dbReference type="NCBI Taxonomy" id="408172"/>
    <lineage>
        <taxon>unclassified sequences</taxon>
        <taxon>metagenomes</taxon>
        <taxon>ecological metagenomes</taxon>
    </lineage>
</organism>
<protein>
    <recommendedName>
        <fullName evidence="2">VCBS repeat-containing protein</fullName>
    </recommendedName>
</protein>
<dbReference type="SUPFAM" id="SSF69318">
    <property type="entry name" value="Integrin alpha N-terminal domain"/>
    <property type="match status" value="1"/>
</dbReference>
<evidence type="ECO:0000313" key="1">
    <source>
        <dbReference type="EMBL" id="SVC07518.1"/>
    </source>
</evidence>
<reference evidence="1" key="1">
    <citation type="submission" date="2018-05" db="EMBL/GenBank/DDBJ databases">
        <authorList>
            <person name="Lanie J.A."/>
            <person name="Ng W.-L."/>
            <person name="Kazmierczak K.M."/>
            <person name="Andrzejewski T.M."/>
            <person name="Davidsen T.M."/>
            <person name="Wayne K.J."/>
            <person name="Tettelin H."/>
            <person name="Glass J.I."/>
            <person name="Rusch D."/>
            <person name="Podicherti R."/>
            <person name="Tsui H.-C.T."/>
            <person name="Winkler M.E."/>
        </authorList>
    </citation>
    <scope>NUCLEOTIDE SEQUENCE</scope>
</reference>
<sequence>MKKILIILLFFFSTQGFAASNSNTKISVQESTSSGNWFPMDGSPMYAPVYTQKSKLLREKTYFGIHFALTDFNNDGVMDFLFITNPKQAGVVWTEKEPECNTDVGACYSKQGSISVFRVEKSKYFDSFRFEATDVSGLLDDDHIPIEMKGTATTDLHLADFNGDGKVDIFASDTTSINKDKSGKNDVYFLSNEDGSWTESTSTHVTGEWCCVTEWTKGHGVKEGKGLINFSHGSSIGDIDGDGDIDIVVTTIAWHGW</sequence>
<name>A0A382J6V5_9ZZZZ</name>
<dbReference type="Gene3D" id="2.130.10.130">
    <property type="entry name" value="Integrin alpha, N-terminal"/>
    <property type="match status" value="1"/>
</dbReference>
<dbReference type="EMBL" id="UINC01072109">
    <property type="protein sequence ID" value="SVC07518.1"/>
    <property type="molecule type" value="Genomic_DNA"/>
</dbReference>
<dbReference type="AlphaFoldDB" id="A0A382J6V5"/>
<dbReference type="InterPro" id="IPR028994">
    <property type="entry name" value="Integrin_alpha_N"/>
</dbReference>
<proteinExistence type="predicted"/>
<accession>A0A382J6V5</accession>
<evidence type="ECO:0008006" key="2">
    <source>
        <dbReference type="Google" id="ProtNLM"/>
    </source>
</evidence>
<feature type="non-terminal residue" evidence="1">
    <location>
        <position position="257"/>
    </location>
</feature>
<gene>
    <name evidence="1" type="ORF">METZ01_LOCUS260372</name>
</gene>